<proteinExistence type="predicted"/>
<feature type="compositionally biased region" description="Acidic residues" evidence="1">
    <location>
        <begin position="640"/>
        <end position="657"/>
    </location>
</feature>
<feature type="domain" description="Cyclin-D1-binding protein 1-like N-terminal" evidence="2">
    <location>
        <begin position="463"/>
        <end position="620"/>
    </location>
</feature>
<dbReference type="Pfam" id="PF13324">
    <property type="entry name" value="GCIP_N"/>
    <property type="match status" value="1"/>
</dbReference>
<dbReference type="Proteomes" id="UP000055045">
    <property type="component" value="Unassembled WGS sequence"/>
</dbReference>
<dbReference type="CDD" id="cd14688">
    <property type="entry name" value="bZIP_YAP"/>
    <property type="match status" value="1"/>
</dbReference>
<dbReference type="STRING" id="48697.A0A101MQ07"/>
<feature type="region of interest" description="Disordered" evidence="1">
    <location>
        <begin position="615"/>
        <end position="660"/>
    </location>
</feature>
<evidence type="ECO:0000313" key="4">
    <source>
        <dbReference type="Proteomes" id="UP000055045"/>
    </source>
</evidence>
<feature type="region of interest" description="Disordered" evidence="1">
    <location>
        <begin position="1"/>
        <end position="21"/>
    </location>
</feature>
<comment type="caution">
    <text evidence="3">The sequence shown here is derived from an EMBL/GenBank/DDBJ whole genome shotgun (WGS) entry which is preliminary data.</text>
</comment>
<reference evidence="3 4" key="1">
    <citation type="submission" date="2015-10" db="EMBL/GenBank/DDBJ databases">
        <title>Genome sequencing of Penicillium freii.</title>
        <authorList>
            <person name="Nguyen H.D."/>
            <person name="Visagie C.M."/>
            <person name="Seifert K.A."/>
        </authorList>
    </citation>
    <scope>NUCLEOTIDE SEQUENCE [LARGE SCALE GENOMIC DNA]</scope>
    <source>
        <strain evidence="3 4">DAOM 242723</strain>
    </source>
</reference>
<sequence>MEATHKTDKTRKRGRPRTNIESQEVLERRRKQLRIAQQAYRTRKANIISTLQERVHELECGIEELSQSFLAFSNLLIGTDLLGKHPRVTLALRKITQQYVSLAKTGCANPDEGTPNEAASIPLAIVDQGEKSAVEEPADEAMEMDDDDVPDFFKGSVSHSILTSNKFTPTGLSSTSTQWPELVSLFAQPPPYKGQATPTVGVAMAPPTLESLTSLSPSPSPSATFSLPSSMKEEQWNFSQHLVKVCCQNAYQLLVTTPNDVLKIQQVFGPSLPPTERNNLISCLHAGMQDRTGDLIDYMATVIGRLNCNGESVISEGLAASPEVWNLAGASAAGEWLDANGVQRFLSETGFYSQDNSTRLSSWRLGSSLKIALFVQHRSGSVSKKRQGLSTNTEIEPNPNFFSTTTPLQPNPSQPTTLTMSKQLSPIIDTTLTLIGQFQIALTTPPTAATEAAKDAEALPLLTASASALKAHVTKLSLLAITSPFTHSAVSTVLRELNESILPSLVTASLLVTPAQYTKAFHSEVLILVKTALTELSALVQEVKLVGEKKDQEKKDTGKESGVTKSEKDAVMLATGRVWDACDATTDVANKGVVGFVMRRVEQWRDLVRDAVEEIEDWDPEEGDDGFFDDILGDEGKGGDDDEDEDEDEDDEEETAALEEHKKSTLRFLKPIAQAYPAIINNRLKNAGNAPLASPSGVKKLESLMLNLQAIPDDLDEAAGALYEANFETSAEYLRKTRKCATQAVELVASPWGAADVKDDTPADKFTTWSKTWLKVIDEVSKSIEKN</sequence>
<dbReference type="SUPFAM" id="SSF57959">
    <property type="entry name" value="Leucine zipper domain"/>
    <property type="match status" value="1"/>
</dbReference>
<dbReference type="InterPro" id="IPR049317">
    <property type="entry name" value="GCIP-like_N"/>
</dbReference>
<dbReference type="Gene3D" id="1.20.1410.10">
    <property type="entry name" value="I/LWEQ domain"/>
    <property type="match status" value="1"/>
</dbReference>
<dbReference type="EMBL" id="LLXE01000045">
    <property type="protein sequence ID" value="KUM64579.1"/>
    <property type="molecule type" value="Genomic_DNA"/>
</dbReference>
<dbReference type="PANTHER" id="PTHR40618">
    <property type="entry name" value="B-ZIP TRANSCRIPTION FACTOR (EUROFUNG)-RELATED"/>
    <property type="match status" value="1"/>
</dbReference>
<dbReference type="Gene3D" id="1.20.5.170">
    <property type="match status" value="1"/>
</dbReference>
<dbReference type="GO" id="GO:0003700">
    <property type="term" value="F:DNA-binding transcription factor activity"/>
    <property type="evidence" value="ECO:0007669"/>
    <property type="project" value="InterPro"/>
</dbReference>
<protein>
    <recommendedName>
        <fullName evidence="2">Cyclin-D1-binding protein 1-like N-terminal domain-containing protein</fullName>
    </recommendedName>
</protein>
<evidence type="ECO:0000259" key="2">
    <source>
        <dbReference type="Pfam" id="PF13324"/>
    </source>
</evidence>
<gene>
    <name evidence="3" type="ORF">ACN42_g2495</name>
</gene>
<name>A0A101MQ07_PENFR</name>
<evidence type="ECO:0000313" key="3">
    <source>
        <dbReference type="EMBL" id="KUM64579.1"/>
    </source>
</evidence>
<dbReference type="AlphaFoldDB" id="A0A101MQ07"/>
<feature type="compositionally biased region" description="Acidic residues" evidence="1">
    <location>
        <begin position="615"/>
        <end position="633"/>
    </location>
</feature>
<dbReference type="PANTHER" id="PTHR40618:SF1">
    <property type="entry name" value="B-ZIP TRANSCRIPTION FACTOR (EUROFUNG)"/>
    <property type="match status" value="1"/>
</dbReference>
<dbReference type="InterPro" id="IPR046347">
    <property type="entry name" value="bZIP_sf"/>
</dbReference>
<accession>A0A101MQ07</accession>
<keyword evidence="4" id="KW-1185">Reference proteome</keyword>
<evidence type="ECO:0000256" key="1">
    <source>
        <dbReference type="SAM" id="MobiDB-lite"/>
    </source>
</evidence>
<organism evidence="3 4">
    <name type="scientific">Penicillium freii</name>
    <dbReference type="NCBI Taxonomy" id="48697"/>
    <lineage>
        <taxon>Eukaryota</taxon>
        <taxon>Fungi</taxon>
        <taxon>Dikarya</taxon>
        <taxon>Ascomycota</taxon>
        <taxon>Pezizomycotina</taxon>
        <taxon>Eurotiomycetes</taxon>
        <taxon>Eurotiomycetidae</taxon>
        <taxon>Eurotiales</taxon>
        <taxon>Aspergillaceae</taxon>
        <taxon>Penicillium</taxon>
    </lineage>
</organism>